<proteinExistence type="predicted"/>
<comment type="caution">
    <text evidence="2">The sequence shown here is derived from an EMBL/GenBank/DDBJ whole genome shotgun (WGS) entry which is preliminary data.</text>
</comment>
<accession>A0A5B7CTA8</accession>
<protein>
    <submittedName>
        <fullName evidence="2">Uncharacterized protein</fullName>
    </submittedName>
</protein>
<organism evidence="2 3">
    <name type="scientific">Portunus trituberculatus</name>
    <name type="common">Swimming crab</name>
    <name type="synonym">Neptunus trituberculatus</name>
    <dbReference type="NCBI Taxonomy" id="210409"/>
    <lineage>
        <taxon>Eukaryota</taxon>
        <taxon>Metazoa</taxon>
        <taxon>Ecdysozoa</taxon>
        <taxon>Arthropoda</taxon>
        <taxon>Crustacea</taxon>
        <taxon>Multicrustacea</taxon>
        <taxon>Malacostraca</taxon>
        <taxon>Eumalacostraca</taxon>
        <taxon>Eucarida</taxon>
        <taxon>Decapoda</taxon>
        <taxon>Pleocyemata</taxon>
        <taxon>Brachyura</taxon>
        <taxon>Eubrachyura</taxon>
        <taxon>Portunoidea</taxon>
        <taxon>Portunidae</taxon>
        <taxon>Portuninae</taxon>
        <taxon>Portunus</taxon>
    </lineage>
</organism>
<dbReference type="EMBL" id="VSRR010000198">
    <property type="protein sequence ID" value="MPC12121.1"/>
    <property type="molecule type" value="Genomic_DNA"/>
</dbReference>
<dbReference type="AlphaFoldDB" id="A0A5B7CTA8"/>
<evidence type="ECO:0000256" key="1">
    <source>
        <dbReference type="SAM" id="MobiDB-lite"/>
    </source>
</evidence>
<evidence type="ECO:0000313" key="3">
    <source>
        <dbReference type="Proteomes" id="UP000324222"/>
    </source>
</evidence>
<name>A0A5B7CTA8_PORTR</name>
<sequence>MNNIFLNCRTAYASSERGETAQSLPVTDRTPPRSASSSEEAHWRCTAITWSQRRMTELLRRLGGYKLDWRAAVAHEFAGVK</sequence>
<reference evidence="2 3" key="1">
    <citation type="submission" date="2019-05" db="EMBL/GenBank/DDBJ databases">
        <title>Another draft genome of Portunus trituberculatus and its Hox gene families provides insights of decapod evolution.</title>
        <authorList>
            <person name="Jeong J.-H."/>
            <person name="Song I."/>
            <person name="Kim S."/>
            <person name="Choi T."/>
            <person name="Kim D."/>
            <person name="Ryu S."/>
            <person name="Kim W."/>
        </authorList>
    </citation>
    <scope>NUCLEOTIDE SEQUENCE [LARGE SCALE GENOMIC DNA]</scope>
    <source>
        <tissue evidence="2">Muscle</tissue>
    </source>
</reference>
<evidence type="ECO:0000313" key="2">
    <source>
        <dbReference type="EMBL" id="MPC12121.1"/>
    </source>
</evidence>
<dbReference type="Proteomes" id="UP000324222">
    <property type="component" value="Unassembled WGS sequence"/>
</dbReference>
<gene>
    <name evidence="2" type="ORF">E2C01_004799</name>
</gene>
<feature type="region of interest" description="Disordered" evidence="1">
    <location>
        <begin position="14"/>
        <end position="40"/>
    </location>
</feature>
<keyword evidence="3" id="KW-1185">Reference proteome</keyword>